<dbReference type="Pfam" id="PF13855">
    <property type="entry name" value="LRR_8"/>
    <property type="match status" value="1"/>
</dbReference>
<dbReference type="InterPro" id="IPR003591">
    <property type="entry name" value="Leu-rich_rpt_typical-subtyp"/>
</dbReference>
<feature type="chain" id="PRO_5043315396" description="Oplophorus-luciferin 2-monooxygenase non-catalytic subunit" evidence="3">
    <location>
        <begin position="24"/>
        <end position="354"/>
    </location>
</feature>
<evidence type="ECO:0000256" key="3">
    <source>
        <dbReference type="SAM" id="SignalP"/>
    </source>
</evidence>
<dbReference type="AlphaFoldDB" id="A0AAV2SRG6"/>
<dbReference type="EMBL" id="CAXKWB010109290">
    <property type="protein sequence ID" value="CAL4231504.1"/>
    <property type="molecule type" value="Genomic_DNA"/>
</dbReference>
<evidence type="ECO:0008006" key="6">
    <source>
        <dbReference type="Google" id="ProtNLM"/>
    </source>
</evidence>
<dbReference type="Gene3D" id="3.80.10.10">
    <property type="entry name" value="Ribonuclease Inhibitor"/>
    <property type="match status" value="1"/>
</dbReference>
<keyword evidence="2" id="KW-0677">Repeat</keyword>
<evidence type="ECO:0000313" key="5">
    <source>
        <dbReference type="Proteomes" id="UP001497623"/>
    </source>
</evidence>
<name>A0AAV2SRG6_MEGNR</name>
<keyword evidence="1" id="KW-0433">Leucine-rich repeat</keyword>
<keyword evidence="5" id="KW-1185">Reference proteome</keyword>
<keyword evidence="3" id="KW-0732">Signal</keyword>
<dbReference type="InterPro" id="IPR001611">
    <property type="entry name" value="Leu-rich_rpt"/>
</dbReference>
<reference evidence="4 5" key="1">
    <citation type="submission" date="2024-05" db="EMBL/GenBank/DDBJ databases">
        <authorList>
            <person name="Wallberg A."/>
        </authorList>
    </citation>
    <scope>NUCLEOTIDE SEQUENCE [LARGE SCALE GENOMIC DNA]</scope>
</reference>
<sequence length="354" mass="39266">MNLFIQISYKLFLLLSFTQCIRCENILELAENTDKFDFEQACPDADDIYPCECIFNDWKNTMNLNCTMVDGEDELAQVFSSLPSLNFDSLVMSENRNVKILKAGVFGSVTFKELSFTWGVLEEVEAGALDGSMKTATQMEFDANHISIFPFETIEGFTNLTYLSLVSNDIAVFPIISSQSLTALLMVWNPLGNFPADAFENLPSLSFIELGSSDVVSIEPGAFSNLGELKEIELDFNLLSHLPTGAFTTSSSQLTSISLGHNQIWDVQPGAFEAVNGMRISLTKNYLTVLTEEVWRPLVEANVSLALFGNPLKCGCDLAWLVLEPELMNQIDEISQCADGVYLHDLDPGLFEDC</sequence>
<dbReference type="PANTHER" id="PTHR24369:SF204">
    <property type="entry name" value="PROTEIN PHOSPHATASE 1 REGULATORY SUBUNIT 29-RELATED"/>
    <property type="match status" value="1"/>
</dbReference>
<comment type="caution">
    <text evidence="4">The sequence shown here is derived from an EMBL/GenBank/DDBJ whole genome shotgun (WGS) entry which is preliminary data.</text>
</comment>
<accession>A0AAV2SRG6</accession>
<evidence type="ECO:0000256" key="1">
    <source>
        <dbReference type="ARBA" id="ARBA00022614"/>
    </source>
</evidence>
<dbReference type="SUPFAM" id="SSF52058">
    <property type="entry name" value="L domain-like"/>
    <property type="match status" value="1"/>
</dbReference>
<protein>
    <recommendedName>
        <fullName evidence="6">Oplophorus-luciferin 2-monooxygenase non-catalytic subunit</fullName>
    </recommendedName>
</protein>
<feature type="signal peptide" evidence="3">
    <location>
        <begin position="1"/>
        <end position="23"/>
    </location>
</feature>
<dbReference type="GO" id="GO:0005886">
    <property type="term" value="C:plasma membrane"/>
    <property type="evidence" value="ECO:0007669"/>
    <property type="project" value="TreeGrafter"/>
</dbReference>
<evidence type="ECO:0000313" key="4">
    <source>
        <dbReference type="EMBL" id="CAL4231504.1"/>
    </source>
</evidence>
<dbReference type="SMART" id="SM00369">
    <property type="entry name" value="LRR_TYP"/>
    <property type="match status" value="4"/>
</dbReference>
<dbReference type="InterPro" id="IPR050541">
    <property type="entry name" value="LRR_TM_domain-containing"/>
</dbReference>
<dbReference type="PANTHER" id="PTHR24369">
    <property type="entry name" value="ANTIGEN BSP, PUTATIVE-RELATED"/>
    <property type="match status" value="1"/>
</dbReference>
<dbReference type="Proteomes" id="UP001497623">
    <property type="component" value="Unassembled WGS sequence"/>
</dbReference>
<proteinExistence type="predicted"/>
<organism evidence="4 5">
    <name type="scientific">Meganyctiphanes norvegica</name>
    <name type="common">Northern krill</name>
    <name type="synonym">Thysanopoda norvegica</name>
    <dbReference type="NCBI Taxonomy" id="48144"/>
    <lineage>
        <taxon>Eukaryota</taxon>
        <taxon>Metazoa</taxon>
        <taxon>Ecdysozoa</taxon>
        <taxon>Arthropoda</taxon>
        <taxon>Crustacea</taxon>
        <taxon>Multicrustacea</taxon>
        <taxon>Malacostraca</taxon>
        <taxon>Eumalacostraca</taxon>
        <taxon>Eucarida</taxon>
        <taxon>Euphausiacea</taxon>
        <taxon>Euphausiidae</taxon>
        <taxon>Meganyctiphanes</taxon>
    </lineage>
</organism>
<dbReference type="InterPro" id="IPR032675">
    <property type="entry name" value="LRR_dom_sf"/>
</dbReference>
<evidence type="ECO:0000256" key="2">
    <source>
        <dbReference type="ARBA" id="ARBA00022737"/>
    </source>
</evidence>
<gene>
    <name evidence="4" type="ORF">MNOR_LOCUS39803</name>
</gene>